<dbReference type="Pfam" id="PF10009">
    <property type="entry name" value="DUF2252"/>
    <property type="match status" value="1"/>
</dbReference>
<name>A0A1H4H9B3_9SPHI</name>
<evidence type="ECO:0000313" key="1">
    <source>
        <dbReference type="EMBL" id="SEB18379.1"/>
    </source>
</evidence>
<evidence type="ECO:0000313" key="2">
    <source>
        <dbReference type="Proteomes" id="UP000198850"/>
    </source>
</evidence>
<keyword evidence="2" id="KW-1185">Reference proteome</keyword>
<sequence length="416" mass="47799">MSELSDELKAFNKSRLPEMVKLKYEAMTENAFRFFRGTCHLFYQRLSKIKHLPSSPLAWICGDLHLENFGSYKGNNKLVYFDLNDFDEAVLAPALWEVLRLVTSIFIAFDALDIDQEQAQNMGVLFINTYAATLCKGKAVGIEPRTSRGIVTEFLKKAEKSTYREILEKRTENKGNKVVLSLRHERHFKLNKELKKQLEEHVTQWIQKSNDGPYNYKVKDAVFRLAGTGSIGVKRYLILLKSTNTKEKYLIVDMKQSFDSSLAPYLTVKQPEWENNAQRIISVQQRMQNVFPSLLSTTEFRGEEYVIQELQPVKDTLEFKMIKNQYRDLYQVVDDMAVLTASSQLRSGGMNGSAIIDELKAFGENVAKWKQAVLDYAVNDAENVKSDYKQFVKEYGGKAFENEYSTTNTIDTHATV</sequence>
<dbReference type="Proteomes" id="UP000198850">
    <property type="component" value="Unassembled WGS sequence"/>
</dbReference>
<dbReference type="OrthoDB" id="1491115at2"/>
<dbReference type="PANTHER" id="PTHR39441:SF1">
    <property type="entry name" value="DUF2252 DOMAIN-CONTAINING PROTEIN"/>
    <property type="match status" value="1"/>
</dbReference>
<dbReference type="AlphaFoldDB" id="A0A1H4H9B3"/>
<accession>A0A1H4H9B3</accession>
<dbReference type="STRING" id="425514.SAMN05443550_11499"/>
<dbReference type="PANTHER" id="PTHR39441">
    <property type="entry name" value="DUF2252 DOMAIN-CONTAINING PROTEIN"/>
    <property type="match status" value="1"/>
</dbReference>
<organism evidence="1 2">
    <name type="scientific">Pedobacter hartonius</name>
    <dbReference type="NCBI Taxonomy" id="425514"/>
    <lineage>
        <taxon>Bacteria</taxon>
        <taxon>Pseudomonadati</taxon>
        <taxon>Bacteroidota</taxon>
        <taxon>Sphingobacteriia</taxon>
        <taxon>Sphingobacteriales</taxon>
        <taxon>Sphingobacteriaceae</taxon>
        <taxon>Pedobacter</taxon>
    </lineage>
</organism>
<dbReference type="RefSeq" id="WP_090559719.1">
    <property type="nucleotide sequence ID" value="NZ_FNRA01000014.1"/>
</dbReference>
<dbReference type="InterPro" id="IPR018721">
    <property type="entry name" value="DUF2252"/>
</dbReference>
<protein>
    <submittedName>
        <fullName evidence="1">Uncharacterized conserved protein, DUF2252 family</fullName>
    </submittedName>
</protein>
<gene>
    <name evidence="1" type="ORF">SAMN05443550_11499</name>
</gene>
<reference evidence="1 2" key="1">
    <citation type="submission" date="2016-10" db="EMBL/GenBank/DDBJ databases">
        <authorList>
            <person name="de Groot N.N."/>
        </authorList>
    </citation>
    <scope>NUCLEOTIDE SEQUENCE [LARGE SCALE GENOMIC DNA]</scope>
    <source>
        <strain evidence="1 2">DSM 19033</strain>
    </source>
</reference>
<dbReference type="EMBL" id="FNRA01000014">
    <property type="protein sequence ID" value="SEB18379.1"/>
    <property type="molecule type" value="Genomic_DNA"/>
</dbReference>
<proteinExistence type="predicted"/>